<feature type="transmembrane region" description="Helical" evidence="1">
    <location>
        <begin position="378"/>
        <end position="398"/>
    </location>
</feature>
<proteinExistence type="predicted"/>
<feature type="transmembrane region" description="Helical" evidence="1">
    <location>
        <begin position="671"/>
        <end position="693"/>
    </location>
</feature>
<dbReference type="Pfam" id="PF01757">
    <property type="entry name" value="Acyl_transf_3"/>
    <property type="match status" value="1"/>
</dbReference>
<dbReference type="Pfam" id="PF20146">
    <property type="entry name" value="NRF"/>
    <property type="match status" value="1"/>
</dbReference>
<feature type="chain" id="PRO_5039429855" evidence="2">
    <location>
        <begin position="25"/>
        <end position="744"/>
    </location>
</feature>
<feature type="transmembrane region" description="Helical" evidence="1">
    <location>
        <begin position="347"/>
        <end position="366"/>
    </location>
</feature>
<feature type="transmembrane region" description="Helical" evidence="1">
    <location>
        <begin position="589"/>
        <end position="612"/>
    </location>
</feature>
<dbReference type="GO" id="GO:0016747">
    <property type="term" value="F:acyltransferase activity, transferring groups other than amino-acyl groups"/>
    <property type="evidence" value="ECO:0007669"/>
    <property type="project" value="InterPro"/>
</dbReference>
<keyword evidence="2" id="KW-0732">Signal</keyword>
<feature type="transmembrane region" description="Helical" evidence="1">
    <location>
        <begin position="555"/>
        <end position="577"/>
    </location>
</feature>
<feature type="domain" description="Nose resistant-to-fluoxetine protein N-terminal" evidence="3">
    <location>
        <begin position="63"/>
        <end position="238"/>
    </location>
</feature>
<keyword evidence="1" id="KW-0812">Transmembrane</keyword>
<evidence type="ECO:0000259" key="3">
    <source>
        <dbReference type="SMART" id="SM00703"/>
    </source>
</evidence>
<reference evidence="5" key="1">
    <citation type="submission" date="2025-08" db="UniProtKB">
        <authorList>
            <consortium name="RefSeq"/>
        </authorList>
    </citation>
    <scope>IDENTIFICATION</scope>
    <source>
        <tissue evidence="5">Whole organism</tissue>
    </source>
</reference>
<dbReference type="Proteomes" id="UP000504606">
    <property type="component" value="Unplaced"/>
</dbReference>
<organism evidence="4 5">
    <name type="scientific">Frankliniella occidentalis</name>
    <name type="common">Western flower thrips</name>
    <name type="synonym">Euthrips occidentalis</name>
    <dbReference type="NCBI Taxonomy" id="133901"/>
    <lineage>
        <taxon>Eukaryota</taxon>
        <taxon>Metazoa</taxon>
        <taxon>Ecdysozoa</taxon>
        <taxon>Arthropoda</taxon>
        <taxon>Hexapoda</taxon>
        <taxon>Insecta</taxon>
        <taxon>Pterygota</taxon>
        <taxon>Neoptera</taxon>
        <taxon>Paraneoptera</taxon>
        <taxon>Thysanoptera</taxon>
        <taxon>Terebrantia</taxon>
        <taxon>Thripoidea</taxon>
        <taxon>Thripidae</taxon>
        <taxon>Frankliniella</taxon>
    </lineage>
</organism>
<keyword evidence="1" id="KW-1133">Transmembrane helix</keyword>
<keyword evidence="1" id="KW-0472">Membrane</keyword>
<dbReference type="AlphaFoldDB" id="A0A6J1S5J1"/>
<feature type="transmembrane region" description="Helical" evidence="1">
    <location>
        <begin position="633"/>
        <end position="651"/>
    </location>
</feature>
<dbReference type="InterPro" id="IPR052728">
    <property type="entry name" value="O2_lipid_transport_reg"/>
</dbReference>
<feature type="transmembrane region" description="Helical" evidence="1">
    <location>
        <begin position="454"/>
        <end position="470"/>
    </location>
</feature>
<evidence type="ECO:0000313" key="4">
    <source>
        <dbReference type="Proteomes" id="UP000504606"/>
    </source>
</evidence>
<feature type="transmembrane region" description="Helical" evidence="1">
    <location>
        <begin position="477"/>
        <end position="496"/>
    </location>
</feature>
<feature type="signal peptide" evidence="2">
    <location>
        <begin position="1"/>
        <end position="24"/>
    </location>
</feature>
<dbReference type="InterPro" id="IPR006621">
    <property type="entry name" value="Nose-resist-to-fluoxetine_N"/>
</dbReference>
<dbReference type="PANTHER" id="PTHR11161:SF0">
    <property type="entry name" value="O-ACYLTRANSFERASE LIKE PROTEIN"/>
    <property type="match status" value="1"/>
</dbReference>
<protein>
    <submittedName>
        <fullName evidence="5">Nose resistant to fluoxetine protein 6-like</fullName>
    </submittedName>
</protein>
<sequence length="744" mass="80940">MSPEALVFYLLLSAMLRGLRDSRGRRGRPQAVVAMLVVEASLHAHAALYPTLSFKAGLLLGPEHACHQDTLVLQRALKNRTVWAERMVDASARGVVGGLWGARFHLGSFDACLSTGAVSPVGARYCLAQLSSPAQPAPLQTQSQSHIRPHFRNRYLPPPPCEEQVAHWDQVTGLDPESNVLHALQGCGIAPGSIPLGEVLVALCVPESCGHAPLQDALATALHHSAFEVRVAEEHCVGAVELHAAPTDVPATLFWVLVAGLSLAVVLAPSRGWSWWDWRAHGRALALPEPLLAGMDLNAVSGLRAINMLLILGSHRAFNSARLPTANQLINTTESRTSLWHALGHHAALLVDTCFFLSGLLMVLAARQRHPRPLRALVNRYLRLTPPYAMVMLFYAVAMRSMGSGPLWKATTIPEETACRRWWWTNLLYVNNYVHGPPGEYGCMLQSWSLAVDMQQFVLGSLALSLAGALPSPARLWSALALAALPPFAAALAYGWPPMMMWSGRALQNPFAEPLFYPMYVATHMRAAPYVVGVIAGCLMLRIKERGVELGPTRTAWLSWGGLLAMFAVLESSVAFGDLSQPPGALVSALYASLSPVLWTAALGALIVGVVLGEEGAMARFLRWQPLVTLSRLSYGVYLVHFAVQLMQGGAERTPQHVTVLTVVRSALTDLIISFVPSVWLYFAVEAPVRFLAKKALSETRSTSNGVEVKQKSMVGAESMLEEETSPSCLWQRRRTPSMTLHMS</sequence>
<accession>A0A6J1S5J1</accession>
<dbReference type="KEGG" id="foc:113203798"/>
<dbReference type="SMART" id="SM00703">
    <property type="entry name" value="NRF"/>
    <property type="match status" value="1"/>
</dbReference>
<name>A0A6J1S5J1_FRAOC</name>
<evidence type="ECO:0000313" key="5">
    <source>
        <dbReference type="RefSeq" id="XP_026274470.2"/>
    </source>
</evidence>
<dbReference type="PANTHER" id="PTHR11161">
    <property type="entry name" value="O-ACYLTRANSFERASE"/>
    <property type="match status" value="1"/>
</dbReference>
<keyword evidence="4" id="KW-1185">Reference proteome</keyword>
<dbReference type="GeneID" id="113203798"/>
<feature type="transmembrane region" description="Helical" evidence="1">
    <location>
        <begin position="516"/>
        <end position="543"/>
    </location>
</feature>
<dbReference type="OrthoDB" id="6585993at2759"/>
<evidence type="ECO:0000256" key="2">
    <source>
        <dbReference type="SAM" id="SignalP"/>
    </source>
</evidence>
<gene>
    <name evidence="5" type="primary">LOC113203798</name>
</gene>
<evidence type="ECO:0000256" key="1">
    <source>
        <dbReference type="SAM" id="Phobius"/>
    </source>
</evidence>
<dbReference type="InterPro" id="IPR002656">
    <property type="entry name" value="Acyl_transf_3_dom"/>
</dbReference>
<dbReference type="RefSeq" id="XP_026274470.2">
    <property type="nucleotide sequence ID" value="XM_026418685.2"/>
</dbReference>